<dbReference type="InterPro" id="IPR029063">
    <property type="entry name" value="SAM-dependent_MTases_sf"/>
</dbReference>
<evidence type="ECO:0000313" key="1">
    <source>
        <dbReference type="EMBL" id="RDZ18472.1"/>
    </source>
</evidence>
<evidence type="ECO:0000313" key="2">
    <source>
        <dbReference type="Proteomes" id="UP000256519"/>
    </source>
</evidence>
<gene>
    <name evidence="1" type="ORF">C3744_06290</name>
</gene>
<dbReference type="Proteomes" id="UP000256519">
    <property type="component" value="Unassembled WGS sequence"/>
</dbReference>
<protein>
    <recommendedName>
        <fullName evidence="3">SAM-dependent methyltransferase</fullName>
    </recommendedName>
</protein>
<dbReference type="PANTHER" id="PTHR36112">
    <property type="entry name" value="RIBOSOMAL RNA SMALL SUBUNIT METHYLTRANSFERASE J"/>
    <property type="match status" value="1"/>
</dbReference>
<dbReference type="CDD" id="cd02440">
    <property type="entry name" value="AdoMet_MTases"/>
    <property type="match status" value="1"/>
</dbReference>
<dbReference type="AlphaFoldDB" id="A0A3D8XBC5"/>
<evidence type="ECO:0008006" key="3">
    <source>
        <dbReference type="Google" id="ProtNLM"/>
    </source>
</evidence>
<dbReference type="GO" id="GO:0008990">
    <property type="term" value="F:rRNA (guanine-N2-)-methyltransferase activity"/>
    <property type="evidence" value="ECO:0007669"/>
    <property type="project" value="InterPro"/>
</dbReference>
<comment type="caution">
    <text evidence="1">The sequence shown here is derived from an EMBL/GenBank/DDBJ whole genome shotgun (WGS) entry which is preliminary data.</text>
</comment>
<dbReference type="SUPFAM" id="SSF53335">
    <property type="entry name" value="S-adenosyl-L-methionine-dependent methyltransferases"/>
    <property type="match status" value="1"/>
</dbReference>
<dbReference type="Gene3D" id="3.40.50.150">
    <property type="entry name" value="Vaccinia Virus protein VP39"/>
    <property type="match status" value="1"/>
</dbReference>
<name>A0A3D8XBC5_PRIMG</name>
<organism evidence="1 2">
    <name type="scientific">Priestia megaterium</name>
    <name type="common">Bacillus megaterium</name>
    <dbReference type="NCBI Taxonomy" id="1404"/>
    <lineage>
        <taxon>Bacteria</taxon>
        <taxon>Bacillati</taxon>
        <taxon>Bacillota</taxon>
        <taxon>Bacilli</taxon>
        <taxon>Bacillales</taxon>
        <taxon>Bacillaceae</taxon>
        <taxon>Priestia</taxon>
    </lineage>
</organism>
<reference evidence="1 2" key="1">
    <citation type="journal article" date="2018" name="Appl. Environ. Microbiol.">
        <title>Antimicrobial susceptibility testing and tentative epidemiological cut-off values of five Bacillus species relevant for use as animal feed additives or for plant protection.</title>
        <authorList>
            <person name="Agerso Y."/>
            <person name="Stuer-Lauridsen B."/>
            <person name="Bjerre K."/>
            <person name="Jensen M.G."/>
            <person name="Johansen E."/>
            <person name="Bennedsen M."/>
            <person name="Brockmann E."/>
            <person name="Nielsen B."/>
        </authorList>
    </citation>
    <scope>NUCLEOTIDE SEQUENCE [LARGE SCALE GENOMIC DNA]</scope>
    <source>
        <strain evidence="1 2">CHCC20162</strain>
    </source>
</reference>
<dbReference type="InterPro" id="IPR007536">
    <property type="entry name" value="16SrRNA_methylTrfase_J"/>
</dbReference>
<sequence length="261" mass="29440">MKVIVTTAGRTNEHMIVKAKQIAADLSIPFVTREKKSVADLQNLQAADVLVVGKNRVELHVQNEEEPIFFHPNSAMFRVKRWLRGERDPFIEAASLEKGMSVLDCTLGLASDSMMASAAVGKSGKVVGLEGNRYVAYLVKQGLLNWESDVQELNDAMKRINVVHQNFESFLACCEDNSFDVVYFDPMFQEQIDESNGINGIKAIALYTTLTPMAIQEAKRVAKQKIVLKDHWKSSRFEEHGFTVQKRKTSKFHYGTIDIQK</sequence>
<dbReference type="Pfam" id="PF04445">
    <property type="entry name" value="SAM_MT"/>
    <property type="match status" value="1"/>
</dbReference>
<dbReference type="EMBL" id="PQWM01000006">
    <property type="protein sequence ID" value="RDZ18472.1"/>
    <property type="molecule type" value="Genomic_DNA"/>
</dbReference>
<dbReference type="PANTHER" id="PTHR36112:SF1">
    <property type="entry name" value="RIBOSOMAL RNA SMALL SUBUNIT METHYLTRANSFERASE J"/>
    <property type="match status" value="1"/>
</dbReference>
<proteinExistence type="predicted"/>
<accession>A0A3D8XBC5</accession>